<reference evidence="2 3" key="1">
    <citation type="submission" date="2016-10" db="EMBL/GenBank/DDBJ databases">
        <authorList>
            <person name="de Groot N.N."/>
        </authorList>
    </citation>
    <scope>NUCLEOTIDE SEQUENCE [LARGE SCALE GENOMIC DNA]</scope>
    <source>
        <strain evidence="2 3">DSM 44468</strain>
    </source>
</reference>
<dbReference type="RefSeq" id="WP_091508347.1">
    <property type="nucleotide sequence ID" value="NZ_CBDQZW010000004.1"/>
</dbReference>
<evidence type="ECO:0000259" key="1">
    <source>
        <dbReference type="Pfam" id="PF08241"/>
    </source>
</evidence>
<keyword evidence="2" id="KW-0489">Methyltransferase</keyword>
<dbReference type="PANTHER" id="PTHR43591">
    <property type="entry name" value="METHYLTRANSFERASE"/>
    <property type="match status" value="1"/>
</dbReference>
<dbReference type="Pfam" id="PF08241">
    <property type="entry name" value="Methyltransf_11"/>
    <property type="match status" value="1"/>
</dbReference>
<dbReference type="OrthoDB" id="9795634at2"/>
<proteinExistence type="predicted"/>
<dbReference type="STRING" id="115433.SAMN05421835_108260"/>
<dbReference type="CDD" id="cd02440">
    <property type="entry name" value="AdoMet_MTases"/>
    <property type="match status" value="1"/>
</dbReference>
<sequence>MLEGYAPGFSDDVLSMMSARSASDRAAFLLRSLRPGMLVLDVGCGPGSITRGFVPLVGEGRVLGVDVEPRQFLRESTVDFVAGSVYALPVPSESVDVVFAHALFEHLGRPVEALREIRRVLRPGGTLALSTSDWSRARLRPKTVNVVAALRGHYLLRRRAGGDPFAGKHIASYAEQAGFREIHTHARFRPDMGYRELARYVESRLDAALSASSEDRDQLASAARSAWAWSHAGDGDFLQCWEELLAVK</sequence>
<dbReference type="InterPro" id="IPR013216">
    <property type="entry name" value="Methyltransf_11"/>
</dbReference>
<accession>A0A1I3U8I0</accession>
<keyword evidence="3" id="KW-1185">Reference proteome</keyword>
<name>A0A1I3U8I0_9PSEU</name>
<evidence type="ECO:0000313" key="2">
    <source>
        <dbReference type="EMBL" id="SFJ78087.1"/>
    </source>
</evidence>
<feature type="domain" description="Methyltransferase type 11" evidence="1">
    <location>
        <begin position="40"/>
        <end position="128"/>
    </location>
</feature>
<gene>
    <name evidence="2" type="ORF">SAMN05421835_108260</name>
</gene>
<dbReference type="PANTHER" id="PTHR43591:SF24">
    <property type="entry name" value="2-METHOXY-6-POLYPRENYL-1,4-BENZOQUINOL METHYLASE, MITOCHONDRIAL"/>
    <property type="match status" value="1"/>
</dbReference>
<dbReference type="Gene3D" id="3.40.50.150">
    <property type="entry name" value="Vaccinia Virus protein VP39"/>
    <property type="match status" value="1"/>
</dbReference>
<dbReference type="Proteomes" id="UP000199025">
    <property type="component" value="Unassembled WGS sequence"/>
</dbReference>
<dbReference type="SUPFAM" id="SSF53335">
    <property type="entry name" value="S-adenosyl-L-methionine-dependent methyltransferases"/>
    <property type="match status" value="1"/>
</dbReference>
<dbReference type="EMBL" id="FORP01000008">
    <property type="protein sequence ID" value="SFJ78087.1"/>
    <property type="molecule type" value="Genomic_DNA"/>
</dbReference>
<dbReference type="GO" id="GO:0008757">
    <property type="term" value="F:S-adenosylmethionine-dependent methyltransferase activity"/>
    <property type="evidence" value="ECO:0007669"/>
    <property type="project" value="InterPro"/>
</dbReference>
<dbReference type="AlphaFoldDB" id="A0A1I3U8I0"/>
<dbReference type="GO" id="GO:0032259">
    <property type="term" value="P:methylation"/>
    <property type="evidence" value="ECO:0007669"/>
    <property type="project" value="UniProtKB-KW"/>
</dbReference>
<keyword evidence="2" id="KW-0808">Transferase</keyword>
<keyword evidence="2" id="KW-0830">Ubiquinone</keyword>
<evidence type="ECO:0000313" key="3">
    <source>
        <dbReference type="Proteomes" id="UP000199025"/>
    </source>
</evidence>
<dbReference type="InterPro" id="IPR029063">
    <property type="entry name" value="SAM-dependent_MTases_sf"/>
</dbReference>
<protein>
    <submittedName>
        <fullName evidence="2">Ubiquinone/menaquinone biosynthesis C-methylase UbiE</fullName>
    </submittedName>
</protein>
<organism evidence="2 3">
    <name type="scientific">Amycolatopsis sacchari</name>
    <dbReference type="NCBI Taxonomy" id="115433"/>
    <lineage>
        <taxon>Bacteria</taxon>
        <taxon>Bacillati</taxon>
        <taxon>Actinomycetota</taxon>
        <taxon>Actinomycetes</taxon>
        <taxon>Pseudonocardiales</taxon>
        <taxon>Pseudonocardiaceae</taxon>
        <taxon>Amycolatopsis</taxon>
    </lineage>
</organism>